<dbReference type="Pfam" id="PF13692">
    <property type="entry name" value="Glyco_trans_1_4"/>
    <property type="match status" value="1"/>
</dbReference>
<sequence length="398" mass="45944">MKGKIDILMVIEGEIATTHLIEHMLSACRSYGVVYRKKFLSELTIADIRKTTIPLFVRSGDPSLRLWIEKLQNANHPYIYYIDDNFWKIEGDSPIAKYYQHPLIRHTLEMAVSSAHRVLTNSDLLAEFLFQFNEKIEILPSFFDFSLLQPTRKIELDELRIGFAGSPSRADDLDIIKPVISPLLQAYPQVVFEFIGAAPNDLELNDRIRCFPHTADYAGFLHFKQERQWSIGLAPLIDNASNRCKTNNKYREYSACGLPGVYSDMPPYQRSIVQGETGVLSPNTSDAWYSAISRLIEDKTLRERIAAKAYDDVFKKHSVAHVATIWSEHFAQVHQHMKRRKISPLRTNRLRSYVMTRFLRFESLWVRAATVYSQGGIRLLVHKLINRIKFAFSRSDSL</sequence>
<dbReference type="SUPFAM" id="SSF53756">
    <property type="entry name" value="UDP-Glycosyltransferase/glycogen phosphorylase"/>
    <property type="match status" value="1"/>
</dbReference>
<reference evidence="1 2" key="1">
    <citation type="journal article" date="2009" name="Genome Biol.">
        <title>Genomic and genetic analyses of diversity and plant interactions of Pseudomonas fluorescens.</title>
        <authorList>
            <person name="Silby M.W."/>
            <person name="Cerdeno-Tarraga A.M."/>
            <person name="Vernikos G.S."/>
            <person name="Giddens S.R."/>
            <person name="Jackson R.W."/>
            <person name="Preston G.M."/>
            <person name="Zhang X.X."/>
            <person name="Moon C.D."/>
            <person name="Gehrig S.M."/>
            <person name="Godfrey S.A."/>
            <person name="Knight C.G."/>
            <person name="Malone J.G."/>
            <person name="Robinson Z."/>
            <person name="Spiers A.J."/>
            <person name="Harris S."/>
            <person name="Challis G.L."/>
            <person name="Yaxley A.M."/>
            <person name="Harris D."/>
            <person name="Seeger K."/>
            <person name="Murphy L."/>
            <person name="Rutter S."/>
            <person name="Squares R."/>
            <person name="Quail M.A."/>
            <person name="Saunders E."/>
            <person name="Mavromatis K."/>
            <person name="Brettin T.S."/>
            <person name="Bentley S.D."/>
            <person name="Hothersall J."/>
            <person name="Stephens E."/>
            <person name="Thomas C.M."/>
            <person name="Parkhill J."/>
            <person name="Levy S.B."/>
            <person name="Rainey P.B."/>
            <person name="Thomson N.R."/>
        </authorList>
    </citation>
    <scope>NUCLEOTIDE SEQUENCE [LARGE SCALE GENOMIC DNA]</scope>
    <source>
        <strain evidence="1 2">Pf0-1</strain>
    </source>
</reference>
<dbReference type="EMBL" id="CP000094">
    <property type="protein sequence ID" value="ABA75806.1"/>
    <property type="molecule type" value="Genomic_DNA"/>
</dbReference>
<gene>
    <name evidence="1" type="ordered locus">Pfl01_4069</name>
</gene>
<dbReference type="AlphaFoldDB" id="Q3K8U8"/>
<dbReference type="PANTHER" id="PTHR45947:SF3">
    <property type="entry name" value="SULFOQUINOVOSYL TRANSFERASE SQD2"/>
    <property type="match status" value="1"/>
</dbReference>
<dbReference type="GO" id="GO:0016757">
    <property type="term" value="F:glycosyltransferase activity"/>
    <property type="evidence" value="ECO:0007669"/>
    <property type="project" value="TreeGrafter"/>
</dbReference>
<dbReference type="CAZy" id="GT4">
    <property type="family name" value="Glycosyltransferase Family 4"/>
</dbReference>
<evidence type="ECO:0000313" key="1">
    <source>
        <dbReference type="EMBL" id="ABA75806.1"/>
    </source>
</evidence>
<protein>
    <submittedName>
        <fullName evidence="1">Uncharacterized protein</fullName>
    </submittedName>
</protein>
<dbReference type="InterPro" id="IPR050194">
    <property type="entry name" value="Glycosyltransferase_grp1"/>
</dbReference>
<evidence type="ECO:0000313" key="2">
    <source>
        <dbReference type="Proteomes" id="UP000002704"/>
    </source>
</evidence>
<accession>Q3K8U8</accession>
<dbReference type="KEGG" id="pfo:Pfl01_4069"/>
<dbReference type="Proteomes" id="UP000002704">
    <property type="component" value="Chromosome"/>
</dbReference>
<organism evidence="1 2">
    <name type="scientific">Pseudomonas fluorescens (strain Pf0-1)</name>
    <dbReference type="NCBI Taxonomy" id="205922"/>
    <lineage>
        <taxon>Bacteria</taxon>
        <taxon>Pseudomonadati</taxon>
        <taxon>Pseudomonadota</taxon>
        <taxon>Gammaproteobacteria</taxon>
        <taxon>Pseudomonadales</taxon>
        <taxon>Pseudomonadaceae</taxon>
        <taxon>Pseudomonas</taxon>
    </lineage>
</organism>
<dbReference type="Gene3D" id="3.40.50.2000">
    <property type="entry name" value="Glycogen Phosphorylase B"/>
    <property type="match status" value="1"/>
</dbReference>
<dbReference type="HOGENOM" id="CLU_057120_0_0_6"/>
<proteinExistence type="predicted"/>
<dbReference type="eggNOG" id="COG0438">
    <property type="taxonomic scope" value="Bacteria"/>
</dbReference>
<name>Q3K8U8_PSEPF</name>
<dbReference type="PANTHER" id="PTHR45947">
    <property type="entry name" value="SULFOQUINOVOSYL TRANSFERASE SQD2"/>
    <property type="match status" value="1"/>
</dbReference>